<feature type="region of interest" description="Disordered" evidence="1">
    <location>
        <begin position="1"/>
        <end position="40"/>
    </location>
</feature>
<evidence type="ECO:0000256" key="1">
    <source>
        <dbReference type="SAM" id="MobiDB-lite"/>
    </source>
</evidence>
<keyword evidence="3" id="KW-1185">Reference proteome</keyword>
<evidence type="ECO:0000313" key="2">
    <source>
        <dbReference type="EMBL" id="CAF9940655.1"/>
    </source>
</evidence>
<proteinExistence type="predicted"/>
<dbReference type="Proteomes" id="UP000664534">
    <property type="component" value="Unassembled WGS sequence"/>
</dbReference>
<feature type="compositionally biased region" description="Low complexity" evidence="1">
    <location>
        <begin position="21"/>
        <end position="40"/>
    </location>
</feature>
<organism evidence="2 3">
    <name type="scientific">Imshaugia aleurites</name>
    <dbReference type="NCBI Taxonomy" id="172621"/>
    <lineage>
        <taxon>Eukaryota</taxon>
        <taxon>Fungi</taxon>
        <taxon>Dikarya</taxon>
        <taxon>Ascomycota</taxon>
        <taxon>Pezizomycotina</taxon>
        <taxon>Lecanoromycetes</taxon>
        <taxon>OSLEUM clade</taxon>
        <taxon>Lecanoromycetidae</taxon>
        <taxon>Lecanorales</taxon>
        <taxon>Lecanorineae</taxon>
        <taxon>Parmeliaceae</taxon>
        <taxon>Imshaugia</taxon>
    </lineage>
</organism>
<feature type="compositionally biased region" description="Basic and acidic residues" evidence="1">
    <location>
        <begin position="1"/>
        <end position="11"/>
    </location>
</feature>
<dbReference type="OrthoDB" id="5406630at2759"/>
<reference evidence="2" key="1">
    <citation type="submission" date="2021-03" db="EMBL/GenBank/DDBJ databases">
        <authorList>
            <person name="Tagirdzhanova G."/>
        </authorList>
    </citation>
    <scope>NUCLEOTIDE SEQUENCE</scope>
</reference>
<sequence>MTNSESSHERGVYTNEDEWETGTTSRDSDVSSSIQSSDDATSTDMIINWQQALNSVAAKIISLHITPTVAVLSAKFGAPSHPEPRSISPVHTPRGAGSALGAIFDAGVQGASSGALATVFGSPPTCCNSADGALGGCLVNAGTDSNGKKWMACYYPGTEQIFDFDVAGSVCGNDYGGGLMLGHMGFLGGNIKADQISAQDSVSFQAAANSMLDVQIDYNTGPQAIDLVLPDAQDNTLRIEIQFQGHKAKDC</sequence>
<protein>
    <submittedName>
        <fullName evidence="2">Uncharacterized protein</fullName>
    </submittedName>
</protein>
<gene>
    <name evidence="2" type="ORF">IMSHALPRED_002116</name>
</gene>
<name>A0A8H3PHV7_9LECA</name>
<dbReference type="AlphaFoldDB" id="A0A8H3PHV7"/>
<evidence type="ECO:0000313" key="3">
    <source>
        <dbReference type="Proteomes" id="UP000664534"/>
    </source>
</evidence>
<dbReference type="EMBL" id="CAJPDT010000134">
    <property type="protein sequence ID" value="CAF9940655.1"/>
    <property type="molecule type" value="Genomic_DNA"/>
</dbReference>
<accession>A0A8H3PHV7</accession>
<comment type="caution">
    <text evidence="2">The sequence shown here is derived from an EMBL/GenBank/DDBJ whole genome shotgun (WGS) entry which is preliminary data.</text>
</comment>